<dbReference type="AlphaFoldDB" id="A0A1Q9BQ64"/>
<protein>
    <submittedName>
        <fullName evidence="2">Uncharacterized protein</fullName>
    </submittedName>
</protein>
<organism evidence="2 3">
    <name type="scientific">Symbiodinium microadriaticum</name>
    <name type="common">Dinoflagellate</name>
    <name type="synonym">Zooxanthella microadriatica</name>
    <dbReference type="NCBI Taxonomy" id="2951"/>
    <lineage>
        <taxon>Eukaryota</taxon>
        <taxon>Sar</taxon>
        <taxon>Alveolata</taxon>
        <taxon>Dinophyceae</taxon>
        <taxon>Suessiales</taxon>
        <taxon>Symbiodiniaceae</taxon>
        <taxon>Symbiodinium</taxon>
    </lineage>
</organism>
<accession>A0A1Q9BQ64</accession>
<reference evidence="2 3" key="1">
    <citation type="submission" date="2016-02" db="EMBL/GenBank/DDBJ databases">
        <title>Genome analysis of coral dinoflagellate symbionts highlights evolutionary adaptations to a symbiotic lifestyle.</title>
        <authorList>
            <person name="Aranda M."/>
            <person name="Li Y."/>
            <person name="Liew Y.J."/>
            <person name="Baumgarten S."/>
            <person name="Simakov O."/>
            <person name="Wilson M."/>
            <person name="Piel J."/>
            <person name="Ashoor H."/>
            <person name="Bougouffa S."/>
            <person name="Bajic V.B."/>
            <person name="Ryu T."/>
            <person name="Ravasi T."/>
            <person name="Bayer T."/>
            <person name="Micklem G."/>
            <person name="Kim H."/>
            <person name="Bhak J."/>
            <person name="Lajeunesse T.C."/>
            <person name="Voolstra C.R."/>
        </authorList>
    </citation>
    <scope>NUCLEOTIDE SEQUENCE [LARGE SCALE GENOMIC DNA]</scope>
    <source>
        <strain evidence="2 3">CCMP2467</strain>
    </source>
</reference>
<sequence>MKGTQVQDVRRQHLEEAVAEEPPRGVTWSQK</sequence>
<dbReference type="Proteomes" id="UP000186817">
    <property type="component" value="Unassembled WGS sequence"/>
</dbReference>
<name>A0A1Q9BQ64_SYMMI</name>
<dbReference type="EMBL" id="LSRX01007344">
    <property type="protein sequence ID" value="OLP72355.1"/>
    <property type="molecule type" value="Genomic_DNA"/>
</dbReference>
<keyword evidence="3" id="KW-1185">Reference proteome</keyword>
<gene>
    <name evidence="2" type="ORF">AK812_SmicGene48223</name>
</gene>
<feature type="region of interest" description="Disordered" evidence="1">
    <location>
        <begin position="1"/>
        <end position="31"/>
    </location>
</feature>
<proteinExistence type="predicted"/>
<comment type="caution">
    <text evidence="2">The sequence shown here is derived from an EMBL/GenBank/DDBJ whole genome shotgun (WGS) entry which is preliminary data.</text>
</comment>
<evidence type="ECO:0000313" key="3">
    <source>
        <dbReference type="Proteomes" id="UP000186817"/>
    </source>
</evidence>
<evidence type="ECO:0000313" key="2">
    <source>
        <dbReference type="EMBL" id="OLP72355.1"/>
    </source>
</evidence>
<feature type="non-terminal residue" evidence="2">
    <location>
        <position position="31"/>
    </location>
</feature>
<evidence type="ECO:0000256" key="1">
    <source>
        <dbReference type="SAM" id="MobiDB-lite"/>
    </source>
</evidence>